<evidence type="ECO:0000256" key="3">
    <source>
        <dbReference type="ARBA" id="ARBA00022737"/>
    </source>
</evidence>
<feature type="region of interest" description="Disordered" evidence="8">
    <location>
        <begin position="107"/>
        <end position="238"/>
    </location>
</feature>
<feature type="region of interest" description="Disordered" evidence="8">
    <location>
        <begin position="775"/>
        <end position="796"/>
    </location>
</feature>
<evidence type="ECO:0000313" key="10">
    <source>
        <dbReference type="EMBL" id="SPO41420.1"/>
    </source>
</evidence>
<feature type="compositionally biased region" description="Pro residues" evidence="8">
    <location>
        <begin position="520"/>
        <end position="529"/>
    </location>
</feature>
<keyword evidence="4 7" id="KW-0863">Zinc-finger</keyword>
<feature type="compositionally biased region" description="Low complexity" evidence="8">
    <location>
        <begin position="782"/>
        <end position="791"/>
    </location>
</feature>
<comment type="subcellular location">
    <subcellularLocation>
        <location evidence="1">Nucleus</location>
    </subcellularLocation>
</comment>
<proteinExistence type="predicted"/>
<keyword evidence="2" id="KW-0479">Metal-binding</keyword>
<dbReference type="CDD" id="cd12148">
    <property type="entry name" value="fungal_TF_MHR"/>
    <property type="match status" value="1"/>
</dbReference>
<feature type="domain" description="C2H2-type" evidence="9">
    <location>
        <begin position="32"/>
        <end position="61"/>
    </location>
</feature>
<dbReference type="GO" id="GO:0000978">
    <property type="term" value="F:RNA polymerase II cis-regulatory region sequence-specific DNA binding"/>
    <property type="evidence" value="ECO:0007669"/>
    <property type="project" value="InterPro"/>
</dbReference>
<name>A0A5C3FB04_9BASI</name>
<evidence type="ECO:0000256" key="4">
    <source>
        <dbReference type="ARBA" id="ARBA00022771"/>
    </source>
</evidence>
<dbReference type="InterPro" id="IPR051059">
    <property type="entry name" value="VerF-like"/>
</dbReference>
<feature type="region of interest" description="Disordered" evidence="8">
    <location>
        <begin position="385"/>
        <end position="466"/>
    </location>
</feature>
<dbReference type="EMBL" id="OOIP01000027">
    <property type="protein sequence ID" value="SPO41420.1"/>
    <property type="molecule type" value="Genomic_DNA"/>
</dbReference>
<feature type="region of interest" description="Disordered" evidence="8">
    <location>
        <begin position="51"/>
        <end position="94"/>
    </location>
</feature>
<organism evidence="10 11">
    <name type="scientific">Pseudozyma flocculosa</name>
    <dbReference type="NCBI Taxonomy" id="84751"/>
    <lineage>
        <taxon>Eukaryota</taxon>
        <taxon>Fungi</taxon>
        <taxon>Dikarya</taxon>
        <taxon>Basidiomycota</taxon>
        <taxon>Ustilaginomycotina</taxon>
        <taxon>Ustilaginomycetes</taxon>
        <taxon>Ustilaginales</taxon>
        <taxon>Ustilaginaceae</taxon>
        <taxon>Pseudozyma</taxon>
    </lineage>
</organism>
<feature type="region of interest" description="Disordered" evidence="8">
    <location>
        <begin position="503"/>
        <end position="593"/>
    </location>
</feature>
<dbReference type="Proteomes" id="UP000323386">
    <property type="component" value="Unassembled WGS sequence"/>
</dbReference>
<dbReference type="GO" id="GO:0000785">
    <property type="term" value="C:chromatin"/>
    <property type="evidence" value="ECO:0007669"/>
    <property type="project" value="TreeGrafter"/>
</dbReference>
<dbReference type="GO" id="GO:0005634">
    <property type="term" value="C:nucleus"/>
    <property type="evidence" value="ECO:0007669"/>
    <property type="project" value="UniProtKB-SubCell"/>
</dbReference>
<evidence type="ECO:0000259" key="9">
    <source>
        <dbReference type="PROSITE" id="PS50157"/>
    </source>
</evidence>
<feature type="region of interest" description="Disordered" evidence="8">
    <location>
        <begin position="348"/>
        <end position="371"/>
    </location>
</feature>
<dbReference type="Gene3D" id="3.30.160.60">
    <property type="entry name" value="Classic Zinc Finger"/>
    <property type="match status" value="1"/>
</dbReference>
<protein>
    <recommendedName>
        <fullName evidence="9">C2H2-type domain-containing protein</fullName>
    </recommendedName>
</protein>
<evidence type="ECO:0000256" key="6">
    <source>
        <dbReference type="ARBA" id="ARBA00023242"/>
    </source>
</evidence>
<dbReference type="GO" id="GO:0008270">
    <property type="term" value="F:zinc ion binding"/>
    <property type="evidence" value="ECO:0007669"/>
    <property type="project" value="UniProtKB-KW"/>
</dbReference>
<dbReference type="GO" id="GO:0000981">
    <property type="term" value="F:DNA-binding transcription factor activity, RNA polymerase II-specific"/>
    <property type="evidence" value="ECO:0007669"/>
    <property type="project" value="InterPro"/>
</dbReference>
<dbReference type="PANTHER" id="PTHR40626">
    <property type="entry name" value="MIP31509P"/>
    <property type="match status" value="1"/>
</dbReference>
<evidence type="ECO:0000256" key="7">
    <source>
        <dbReference type="PROSITE-ProRule" id="PRU00042"/>
    </source>
</evidence>
<feature type="compositionally biased region" description="Low complexity" evidence="8">
    <location>
        <begin position="65"/>
        <end position="82"/>
    </location>
</feature>
<evidence type="ECO:0000256" key="8">
    <source>
        <dbReference type="SAM" id="MobiDB-lite"/>
    </source>
</evidence>
<dbReference type="InterPro" id="IPR013087">
    <property type="entry name" value="Znf_C2H2_type"/>
</dbReference>
<dbReference type="GO" id="GO:0006351">
    <property type="term" value="P:DNA-templated transcription"/>
    <property type="evidence" value="ECO:0007669"/>
    <property type="project" value="InterPro"/>
</dbReference>
<dbReference type="Pfam" id="PF04082">
    <property type="entry name" value="Fungal_trans"/>
    <property type="match status" value="1"/>
</dbReference>
<evidence type="ECO:0000256" key="2">
    <source>
        <dbReference type="ARBA" id="ARBA00022723"/>
    </source>
</evidence>
<keyword evidence="3" id="KW-0677">Repeat</keyword>
<feature type="compositionally biased region" description="Low complexity" evidence="8">
    <location>
        <begin position="192"/>
        <end position="209"/>
    </location>
</feature>
<feature type="compositionally biased region" description="Basic and acidic residues" evidence="8">
    <location>
        <begin position="155"/>
        <end position="171"/>
    </location>
</feature>
<dbReference type="AlphaFoldDB" id="A0A5C3FB04"/>
<keyword evidence="6" id="KW-0539">Nucleus</keyword>
<reference evidence="10 11" key="1">
    <citation type="submission" date="2018-03" db="EMBL/GenBank/DDBJ databases">
        <authorList>
            <person name="Guldener U."/>
        </authorList>
    </citation>
    <scope>NUCLEOTIDE SEQUENCE [LARGE SCALE GENOMIC DNA]</scope>
    <source>
        <strain evidence="10 11">DAOM196992</strain>
    </source>
</reference>
<feature type="compositionally biased region" description="Low complexity" evidence="8">
    <location>
        <begin position="550"/>
        <end position="559"/>
    </location>
</feature>
<evidence type="ECO:0000256" key="5">
    <source>
        <dbReference type="ARBA" id="ARBA00022833"/>
    </source>
</evidence>
<feature type="domain" description="C2H2-type" evidence="9">
    <location>
        <begin position="2"/>
        <end position="30"/>
    </location>
</feature>
<keyword evidence="5" id="KW-0862">Zinc</keyword>
<dbReference type="OrthoDB" id="1405595at2759"/>
<dbReference type="PANTHER" id="PTHR40626:SF11">
    <property type="entry name" value="ZINC FINGER PROTEIN YPR022C"/>
    <property type="match status" value="1"/>
</dbReference>
<accession>A0A5C3FB04</accession>
<dbReference type="SMART" id="SM00355">
    <property type="entry name" value="ZnF_C2H2"/>
    <property type="match status" value="2"/>
</dbReference>
<dbReference type="PROSITE" id="PS00028">
    <property type="entry name" value="ZINC_FINGER_C2H2_1"/>
    <property type="match status" value="2"/>
</dbReference>
<sequence length="1227" mass="132310">MPDCHICGKAYRRTEHRNRHLEVTHGKNARTFPCTYSGCDKVFQRNDVRTRHEALHKSGKPIRKSTVPRARSSASAAEPSAVGSDVSPPAKRPMMDHDLEDLQRQRDRPLLPRPSQDHGPVYDQRPISAGDDPNQQASLSSLAHHAAQQHQQHQQPDHHQQQDHQQPDHHQQQHHHQPPFAHQRLPSHAHAHQPPWSSPSPSTLSPHSAILASDTRPPQTLHYGQPHHRGYEASSPPLPAAFPDAHFLFSNLPPPQQESSDLGLHDAGIDWSGLDWMFDAMPTSTSDSGTNPLLISPASQPATAASVGQHGHSQAAASLGAAALDLGMGPPEPRTAVTAAWNLPLQGAAPQQPAQQPANNDSSPCVAAPPTTYHARSTFVPSAQYRPQDGQEAQEHPGHASMPPASSVEGLAPTARPGSAAEASANHPHRGVGQDLDHADEAGEPTSVAGSARLLPPKSKPRSQKVMSIHNLVDGTSEWPHDYNPASSRPTTVELTQYRLSLDSRERSASTASSGVPLSLAPPPPPPPAQRVLIRMVDEDAPYPAPSPAADPSAQPASSGGPFFARQHPGVDPLGDQDDPPTAARPDDDDPCYRVTDAAREQLLAFIRRSCTHAWSRFRLAGRTEGFLTTQELGKLVRLFFRHYSPEVPFIHQASFRPEAVPSALLLMVVTVGLVYFPRTLRTYAEADRLRLTSNAAHLSVALAELARIGVVSAVESDQRGFLQVFVSQSWLLQQTFGLGGGDKRLHQLAERNRGGIITFARRLGLLRVRHDVGGTDSPQPAANAAAGSRAASRKGTPLTSLEQKWQAWIDIETRLRLGWAIYLYDQQYTSLLDVPPLLIYSEISSSLPCDERLWTAKSAQEWQNLLNPPTRPSSSSSPSPLAVIASSPPFIPVLRSLLGTATSAPVSLNRFGAIVIATTLYRLMWDGSKQSVLFDDGGPLDDAAQVLRARSMEGPAPALSSPMGNKCAEVLDLLCRAVLPAPVLAPAASSKTATHPLLLNLELVKALADLHFSGPPGFIEELKNAAGRMGMASHIQRSASASLSSFFGSPRNETAARRMLATAAKLYACVTAGAHGRTLAWVTGLFEAALVSWAYVRFTPTAASDRRQCAICANQVVHLGSADPADQDRVERWVRGISSDCPRCSAEQADSTHCCSVVFDGLGLVGRGTGWHPGPAPPSRVSTQLVLMRFAEAMRKLDWGLARNFCAVLARLAESRVDETAGAPSC</sequence>
<gene>
    <name evidence="10" type="ORF">PSFLO_06902</name>
</gene>
<dbReference type="InterPro" id="IPR007219">
    <property type="entry name" value="XnlR_reg_dom"/>
</dbReference>
<evidence type="ECO:0000313" key="11">
    <source>
        <dbReference type="Proteomes" id="UP000323386"/>
    </source>
</evidence>
<dbReference type="PROSITE" id="PS50157">
    <property type="entry name" value="ZINC_FINGER_C2H2_2"/>
    <property type="match status" value="2"/>
</dbReference>
<feature type="compositionally biased region" description="Low complexity" evidence="8">
    <location>
        <begin position="348"/>
        <end position="358"/>
    </location>
</feature>
<feature type="compositionally biased region" description="Low complexity" evidence="8">
    <location>
        <begin position="143"/>
        <end position="154"/>
    </location>
</feature>
<evidence type="ECO:0000256" key="1">
    <source>
        <dbReference type="ARBA" id="ARBA00004123"/>
    </source>
</evidence>
<keyword evidence="11" id="KW-1185">Reference proteome</keyword>